<feature type="region of interest" description="Disordered" evidence="1">
    <location>
        <begin position="1"/>
        <end position="228"/>
    </location>
</feature>
<feature type="compositionally biased region" description="Basic and acidic residues" evidence="1">
    <location>
        <begin position="172"/>
        <end position="194"/>
    </location>
</feature>
<proteinExistence type="predicted"/>
<accession>A0A6J4TEF8</accession>
<feature type="non-terminal residue" evidence="2">
    <location>
        <position position="1"/>
    </location>
</feature>
<reference evidence="2" key="1">
    <citation type="submission" date="2020-02" db="EMBL/GenBank/DDBJ databases">
        <authorList>
            <person name="Meier V. D."/>
        </authorList>
    </citation>
    <scope>NUCLEOTIDE SEQUENCE</scope>
    <source>
        <strain evidence="2">AVDCRST_MAG79</strain>
    </source>
</reference>
<dbReference type="AlphaFoldDB" id="A0A6J4TEF8"/>
<name>A0A6J4TEF8_9ACTN</name>
<feature type="non-terminal residue" evidence="2">
    <location>
        <position position="228"/>
    </location>
</feature>
<evidence type="ECO:0000313" key="2">
    <source>
        <dbReference type="EMBL" id="CAA9521318.1"/>
    </source>
</evidence>
<feature type="compositionally biased region" description="Basic and acidic residues" evidence="1">
    <location>
        <begin position="80"/>
        <end position="99"/>
    </location>
</feature>
<sequence length="228" mass="25333">GGFRREPHPGGATRHGSRRGGGLHRPVERPRLGLARPLPDRRDDRARRPDRPRPRRADGGLRPRSGVPGRGVVLGRHRPGRELEGRGGWRVHPGDVHPDARRRRPRAPRGVRQAPEGGRPGSRGVRRRLEHLHAPRLPGAGHGARVRVPLSRRAVRHGRRAHGRSADPPAEPLRDEGRERPPVRRPRVRDEGRGVRRQPARRHHGHLEGPGSARPGSALVPVPRTSPL</sequence>
<evidence type="ECO:0000256" key="1">
    <source>
        <dbReference type="SAM" id="MobiDB-lite"/>
    </source>
</evidence>
<protein>
    <submittedName>
        <fullName evidence="2">Uncharacterized protein</fullName>
    </submittedName>
</protein>
<feature type="compositionally biased region" description="Basic and acidic residues" evidence="1">
    <location>
        <begin position="38"/>
        <end position="61"/>
    </location>
</feature>
<organism evidence="2">
    <name type="scientific">uncultured Thermoleophilia bacterium</name>
    <dbReference type="NCBI Taxonomy" id="1497501"/>
    <lineage>
        <taxon>Bacteria</taxon>
        <taxon>Bacillati</taxon>
        <taxon>Actinomycetota</taxon>
        <taxon>Thermoleophilia</taxon>
        <taxon>environmental samples</taxon>
    </lineage>
</organism>
<gene>
    <name evidence="2" type="ORF">AVDCRST_MAG79-212</name>
</gene>
<feature type="compositionally biased region" description="Basic residues" evidence="1">
    <location>
        <begin position="153"/>
        <end position="163"/>
    </location>
</feature>
<feature type="compositionally biased region" description="Basic residues" evidence="1">
    <location>
        <begin position="100"/>
        <end position="109"/>
    </location>
</feature>
<dbReference type="EMBL" id="CADCWC010000038">
    <property type="protein sequence ID" value="CAA9521318.1"/>
    <property type="molecule type" value="Genomic_DNA"/>
</dbReference>
<feature type="compositionally biased region" description="Basic residues" evidence="1">
    <location>
        <begin position="195"/>
        <end position="205"/>
    </location>
</feature>